<accession>C9L4S3</accession>
<keyword evidence="2" id="KW-0472">Membrane</keyword>
<dbReference type="AlphaFoldDB" id="C9L4S3"/>
<keyword evidence="2" id="KW-1133">Transmembrane helix</keyword>
<proteinExistence type="predicted"/>
<evidence type="ECO:0000256" key="1">
    <source>
        <dbReference type="SAM" id="Coils"/>
    </source>
</evidence>
<evidence type="ECO:0000256" key="2">
    <source>
        <dbReference type="SAM" id="Phobius"/>
    </source>
</evidence>
<keyword evidence="2" id="KW-0812">Transmembrane</keyword>
<sequence length="648" mass="76540">MKKKAQYLRFVITYNLILLIPFLIINICTFNLFKKHQYEKVTDEAKMTFERQDDFLKQQMSVIRNFSDECRFNKIYNELYWDTPNVYLDIEDDLKEQEDKIPFVDGIYLYDKENEIVLSSVGVFSEELFFDKICQTKTEIFERAEKLRGEVTACRATVQGENKDGILFVTAIRTWTPQGEEIKYLLFPVRNQKINFQFAETEEDKIFLTDQGNVLYTTEDWNEESDWEKGLKKALSDKNYYTWQKEMECGFKYIRMISKERITNSLNIYLRGYAIWVLCSLTIGVMLACFFSKIRYESYKKLILHNEKLEEERNELRTESCLYELLQKEVQPQDELWNKCLESKIYINRKYKFFVVLPDHIPENKGYYEWFGQQMNKYSISTAYQIEIVEDMLIYLVCTDEPARELEKKIATLAKGNVQVGIGDLTTDVSKLRQSYQQAKERRNKLPGNKGRNSYPERELMSLKEAVKDGDSTRAILLLDEISDYMKDTDVTIVTGILWDVSRIFGIDRNKVLGEKGRANIAINDFCKQFLEDMKKKVELATKPIQEKASGYRKRDIVDVLSYVHEHYLDDNFSVKGMSAYFETSVSNLSHFFKKNMEVTISQYVEQIKLERAKEMFKAVIRKFLKLQKLCVMLTVQYLLKCLKSMKA</sequence>
<evidence type="ECO:0000259" key="3">
    <source>
        <dbReference type="PROSITE" id="PS01124"/>
    </source>
</evidence>
<evidence type="ECO:0000313" key="4">
    <source>
        <dbReference type="EMBL" id="EEX22757.1"/>
    </source>
</evidence>
<gene>
    <name evidence="4" type="ORF">BLAHAN_04370</name>
</gene>
<dbReference type="KEGG" id="bhan:CGC63_02875"/>
<organism evidence="4 5">
    <name type="scientific">Blautia hansenii DSM 20583</name>
    <dbReference type="NCBI Taxonomy" id="537007"/>
    <lineage>
        <taxon>Bacteria</taxon>
        <taxon>Bacillati</taxon>
        <taxon>Bacillota</taxon>
        <taxon>Clostridia</taxon>
        <taxon>Lachnospirales</taxon>
        <taxon>Lachnospiraceae</taxon>
        <taxon>Blautia</taxon>
    </lineage>
</organism>
<reference evidence="4" key="1">
    <citation type="submission" date="2009-09" db="EMBL/GenBank/DDBJ databases">
        <authorList>
            <person name="Weinstock G."/>
            <person name="Sodergren E."/>
            <person name="Clifton S."/>
            <person name="Fulton L."/>
            <person name="Fulton B."/>
            <person name="Courtney L."/>
            <person name="Fronick C."/>
            <person name="Harrison M."/>
            <person name="Strong C."/>
            <person name="Farmer C."/>
            <person name="Delahaunty K."/>
            <person name="Markovic C."/>
            <person name="Hall O."/>
            <person name="Minx P."/>
            <person name="Tomlinson C."/>
            <person name="Mitreva M."/>
            <person name="Nelson J."/>
            <person name="Hou S."/>
            <person name="Wollam A."/>
            <person name="Pepin K.H."/>
            <person name="Johnson M."/>
            <person name="Bhonagiri V."/>
            <person name="Nash W.E."/>
            <person name="Warren W."/>
            <person name="Chinwalla A."/>
            <person name="Mardis E.R."/>
            <person name="Wilson R.K."/>
        </authorList>
    </citation>
    <scope>NUCLEOTIDE SEQUENCE [LARGE SCALE GENOMIC DNA]</scope>
    <source>
        <strain evidence="4">DSM 20583</strain>
    </source>
</reference>
<dbReference type="Gene3D" id="1.10.10.60">
    <property type="entry name" value="Homeodomain-like"/>
    <property type="match status" value="1"/>
</dbReference>
<feature type="domain" description="HTH araC/xylS-type" evidence="3">
    <location>
        <begin position="558"/>
        <end position="617"/>
    </location>
</feature>
<keyword evidence="5" id="KW-1185">Reference proteome</keyword>
<protein>
    <recommendedName>
        <fullName evidence="3">HTH araC/xylS-type domain-containing protein</fullName>
    </recommendedName>
</protein>
<dbReference type="EMBL" id="ABYU02000010">
    <property type="protein sequence ID" value="EEX22757.1"/>
    <property type="molecule type" value="Genomic_DNA"/>
</dbReference>
<keyword evidence="1" id="KW-0175">Coiled coil</keyword>
<feature type="transmembrane region" description="Helical" evidence="2">
    <location>
        <begin position="273"/>
        <end position="291"/>
    </location>
</feature>
<name>C9L4S3_BLAHA</name>
<dbReference type="PROSITE" id="PS01124">
    <property type="entry name" value="HTH_ARAC_FAMILY_2"/>
    <property type="match status" value="1"/>
</dbReference>
<dbReference type="STRING" id="537007.BLAHAN_04370"/>
<dbReference type="Proteomes" id="UP000003755">
    <property type="component" value="Unassembled WGS sequence"/>
</dbReference>
<dbReference type="GO" id="GO:0043565">
    <property type="term" value="F:sequence-specific DNA binding"/>
    <property type="evidence" value="ECO:0007669"/>
    <property type="project" value="InterPro"/>
</dbReference>
<dbReference type="eggNOG" id="COG2207">
    <property type="taxonomic scope" value="Bacteria"/>
</dbReference>
<dbReference type="InterPro" id="IPR018060">
    <property type="entry name" value="HTH_AraC"/>
</dbReference>
<dbReference type="HOGENOM" id="CLU_374175_0_0_9"/>
<comment type="caution">
    <text evidence="4">The sequence shown here is derived from an EMBL/GenBank/DDBJ whole genome shotgun (WGS) entry which is preliminary data.</text>
</comment>
<feature type="transmembrane region" description="Helical" evidence="2">
    <location>
        <begin position="12"/>
        <end position="33"/>
    </location>
</feature>
<feature type="coiled-coil region" evidence="1">
    <location>
        <begin position="299"/>
        <end position="329"/>
    </location>
</feature>
<evidence type="ECO:0000313" key="5">
    <source>
        <dbReference type="Proteomes" id="UP000003755"/>
    </source>
</evidence>
<dbReference type="GO" id="GO:0003700">
    <property type="term" value="F:DNA-binding transcription factor activity"/>
    <property type="evidence" value="ECO:0007669"/>
    <property type="project" value="InterPro"/>
</dbReference>